<evidence type="ECO:0000313" key="2">
    <source>
        <dbReference type="EMBL" id="ARJ56872.1"/>
    </source>
</evidence>
<feature type="transmembrane region" description="Helical" evidence="1">
    <location>
        <begin position="165"/>
        <end position="182"/>
    </location>
</feature>
<keyword evidence="1" id="KW-0472">Membrane</keyword>
<dbReference type="STRING" id="1121267.CCUN_1283"/>
<gene>
    <name evidence="2" type="ORF">CCUN_1283</name>
</gene>
<evidence type="ECO:0000256" key="1">
    <source>
        <dbReference type="SAM" id="Phobius"/>
    </source>
</evidence>
<protein>
    <submittedName>
        <fullName evidence="2">PepSY-associated TM helix domain membrane protein</fullName>
    </submittedName>
</protein>
<dbReference type="OrthoDB" id="5327112at2"/>
<dbReference type="RefSeq" id="WP_035175689.1">
    <property type="nucleotide sequence ID" value="NZ_CP020867.1"/>
</dbReference>
<reference evidence="2 3" key="1">
    <citation type="submission" date="2017-04" db="EMBL/GenBank/DDBJ databases">
        <title>Complete genome sequence of the Campylobacter cuniculorum type strain LMG24588.</title>
        <authorList>
            <person name="Miller W.G."/>
            <person name="Yee E."/>
            <person name="Revez J."/>
            <person name="Bono J.L."/>
            <person name="Rossi M."/>
        </authorList>
    </citation>
    <scope>NUCLEOTIDE SEQUENCE [LARGE SCALE GENOMIC DNA]</scope>
    <source>
        <strain evidence="2 3">LMG 24588</strain>
    </source>
</reference>
<dbReference type="eggNOG" id="COG3295">
    <property type="taxonomic scope" value="Bacteria"/>
</dbReference>
<accession>A0A1W6BXR5</accession>
<keyword evidence="1" id="KW-1133">Transmembrane helix</keyword>
<organism evidence="2 3">
    <name type="scientific">Campylobacter cuniculorum DSM 23162 = LMG 24588</name>
    <dbReference type="NCBI Taxonomy" id="1121267"/>
    <lineage>
        <taxon>Bacteria</taxon>
        <taxon>Pseudomonadati</taxon>
        <taxon>Campylobacterota</taxon>
        <taxon>Epsilonproteobacteria</taxon>
        <taxon>Campylobacterales</taxon>
        <taxon>Campylobacteraceae</taxon>
        <taxon>Campylobacter</taxon>
    </lineage>
</organism>
<proteinExistence type="predicted"/>
<dbReference type="EMBL" id="CP020867">
    <property type="protein sequence ID" value="ARJ56872.1"/>
    <property type="molecule type" value="Genomic_DNA"/>
</dbReference>
<keyword evidence="1" id="KW-0812">Transmembrane</keyword>
<evidence type="ECO:0000313" key="3">
    <source>
        <dbReference type="Proteomes" id="UP000192902"/>
    </source>
</evidence>
<feature type="transmembrane region" description="Helical" evidence="1">
    <location>
        <begin position="12"/>
        <end position="34"/>
    </location>
</feature>
<dbReference type="AlphaFoldDB" id="A0A1W6BXR5"/>
<feature type="transmembrane region" description="Helical" evidence="1">
    <location>
        <begin position="128"/>
        <end position="153"/>
    </location>
</feature>
<dbReference type="KEGG" id="ccun:CCUN_1283"/>
<dbReference type="Proteomes" id="UP000192902">
    <property type="component" value="Chromosome"/>
</dbReference>
<sequence length="183" mass="20716">MNKNKLFRQFHIYLSLFFLPCAFIFALTGIAYIFGINQDIGLEKQIYTLNERVEKGQEIEKLLGFLKDNNIKIPSNTQAIKSKDKGITIGSTHYSVSIAENGENQYQITTKTRSFLGDLIMLHKDKGAWYFSVLSVGFGVSLFLLYISGLMITLFASKKDRKNQILVLIAGILITFILAYISL</sequence>
<name>A0A1W6BXR5_9BACT</name>